<keyword evidence="8 12" id="KW-0131">Cell cycle</keyword>
<comment type="catalytic activity">
    <reaction evidence="11 12">
        <text>phosphoenolpyruvate + UDP-N-acetyl-alpha-D-glucosamine = UDP-N-acetyl-3-O-(1-carboxyvinyl)-alpha-D-glucosamine + phosphate</text>
        <dbReference type="Rhea" id="RHEA:18681"/>
        <dbReference type="ChEBI" id="CHEBI:43474"/>
        <dbReference type="ChEBI" id="CHEBI:57705"/>
        <dbReference type="ChEBI" id="CHEBI:58702"/>
        <dbReference type="ChEBI" id="CHEBI:68483"/>
        <dbReference type="EC" id="2.5.1.7"/>
    </reaction>
</comment>
<dbReference type="STRING" id="1802407.A3I40_01535"/>
<dbReference type="Proteomes" id="UP000178723">
    <property type="component" value="Unassembled WGS sequence"/>
</dbReference>
<comment type="pathway">
    <text evidence="2 12">Cell wall biogenesis; peptidoglycan biosynthesis.</text>
</comment>
<dbReference type="Pfam" id="PF00275">
    <property type="entry name" value="EPSP_synthase"/>
    <property type="match status" value="1"/>
</dbReference>
<evidence type="ECO:0000313" key="14">
    <source>
        <dbReference type="EMBL" id="OGL87368.1"/>
    </source>
</evidence>
<dbReference type="GO" id="GO:0005737">
    <property type="term" value="C:cytoplasm"/>
    <property type="evidence" value="ECO:0007669"/>
    <property type="project" value="UniProtKB-SubCell"/>
</dbReference>
<dbReference type="HAMAP" id="MF_00111">
    <property type="entry name" value="MurA"/>
    <property type="match status" value="1"/>
</dbReference>
<dbReference type="CDD" id="cd01555">
    <property type="entry name" value="UdpNAET"/>
    <property type="match status" value="1"/>
</dbReference>
<dbReference type="InterPro" id="IPR050068">
    <property type="entry name" value="MurA_subfamily"/>
</dbReference>
<dbReference type="NCBIfam" id="TIGR01072">
    <property type="entry name" value="murA"/>
    <property type="match status" value="1"/>
</dbReference>
<keyword evidence="7 12" id="KW-0573">Peptidoglycan synthesis</keyword>
<dbReference type="InterPro" id="IPR005750">
    <property type="entry name" value="UDP_GlcNAc_COvinyl_MurA"/>
</dbReference>
<comment type="caution">
    <text evidence="14">The sequence shown here is derived from an EMBL/GenBank/DDBJ whole genome shotgun (WGS) entry which is preliminary data.</text>
</comment>
<evidence type="ECO:0000256" key="6">
    <source>
        <dbReference type="ARBA" id="ARBA00022960"/>
    </source>
</evidence>
<dbReference type="GO" id="GO:0051301">
    <property type="term" value="P:cell division"/>
    <property type="evidence" value="ECO:0007669"/>
    <property type="project" value="UniProtKB-KW"/>
</dbReference>
<evidence type="ECO:0000256" key="11">
    <source>
        <dbReference type="ARBA" id="ARBA00047527"/>
    </source>
</evidence>
<gene>
    <name evidence="12" type="primary">murA</name>
    <name evidence="14" type="ORF">A3I40_01535</name>
</gene>
<evidence type="ECO:0000256" key="10">
    <source>
        <dbReference type="ARBA" id="ARBA00038367"/>
    </source>
</evidence>
<keyword evidence="9 12" id="KW-0961">Cell wall biogenesis/degradation</keyword>
<feature type="binding site" evidence="12">
    <location>
        <position position="307"/>
    </location>
    <ligand>
        <name>UDP-N-acetyl-alpha-D-glucosamine</name>
        <dbReference type="ChEBI" id="CHEBI:57705"/>
    </ligand>
</feature>
<evidence type="ECO:0000256" key="3">
    <source>
        <dbReference type="ARBA" id="ARBA00022490"/>
    </source>
</evidence>
<feature type="binding site" evidence="12">
    <location>
        <position position="95"/>
    </location>
    <ligand>
        <name>UDP-N-acetyl-alpha-D-glucosamine</name>
        <dbReference type="ChEBI" id="CHEBI:57705"/>
    </ligand>
</feature>
<keyword evidence="3 12" id="KW-0963">Cytoplasm</keyword>
<dbReference type="GO" id="GO:0008760">
    <property type="term" value="F:UDP-N-acetylglucosamine 1-carboxyvinyltransferase activity"/>
    <property type="evidence" value="ECO:0007669"/>
    <property type="project" value="UniProtKB-UniRule"/>
</dbReference>
<dbReference type="PANTHER" id="PTHR43783:SF1">
    <property type="entry name" value="UDP-N-ACETYLGLUCOSAMINE 1-CARBOXYVINYLTRANSFERASE"/>
    <property type="match status" value="1"/>
</dbReference>
<feature type="domain" description="Enolpyruvate transferase" evidence="13">
    <location>
        <begin position="10"/>
        <end position="410"/>
    </location>
</feature>
<comment type="caution">
    <text evidence="12">Lacks conserved residue(s) required for the propagation of feature annotation.</text>
</comment>
<sequence>MNSHETFIIQGGGELTGEIKVNGAKNAALKILAASLLSTEPCIITNLPDIEDVHRMMELLESIGVKITANDQATIVETRHAAAGPFDKKLVESIRASILLAGPLLARHGEVTMPHPGGDKIGQRPIDIFLDGFRALGVEVEEHDRSYRLTCKKLRGGEIILPRVSVTVTEEMIMTAVLAEGTTIIKNAAMEPEITALADYLNQQGARINGAGTPTVKIEGVKKIGGGAYTIIPDRIEAGTLVILGLLTNSAITVSRCQPSHLESLCWHLKKAGAILDTGSDFIATRRHKLLKAQSVITHEYPGFVTDLQPPYTVLMTQAEGPAIIHDPIHQGGRLFYTDLLNSMGANIIMCDPYRVVVNGPTELRGRYLTSPDIRAGMALILAGLAAVGATVIDNVYQVDRGYEQIVERLSSLGARITRSSKT</sequence>
<dbReference type="EMBL" id="MGEP01000017">
    <property type="protein sequence ID" value="OGL87368.1"/>
    <property type="molecule type" value="Genomic_DNA"/>
</dbReference>
<dbReference type="Gene3D" id="3.65.10.10">
    <property type="entry name" value="Enolpyruvate transferase domain"/>
    <property type="match status" value="2"/>
</dbReference>
<keyword evidence="6 12" id="KW-0133">Cell shape</keyword>
<evidence type="ECO:0000256" key="7">
    <source>
        <dbReference type="ARBA" id="ARBA00022984"/>
    </source>
</evidence>
<dbReference type="AlphaFoldDB" id="A0A1F7VB62"/>
<evidence type="ECO:0000313" key="15">
    <source>
        <dbReference type="Proteomes" id="UP000178723"/>
    </source>
</evidence>
<reference evidence="14 15" key="1">
    <citation type="journal article" date="2016" name="Nat. Commun.">
        <title>Thousands of microbial genomes shed light on interconnected biogeochemical processes in an aquifer system.</title>
        <authorList>
            <person name="Anantharaman K."/>
            <person name="Brown C.T."/>
            <person name="Hug L.A."/>
            <person name="Sharon I."/>
            <person name="Castelle C.J."/>
            <person name="Probst A.J."/>
            <person name="Thomas B.C."/>
            <person name="Singh A."/>
            <person name="Wilkins M.J."/>
            <person name="Karaoz U."/>
            <person name="Brodie E.L."/>
            <person name="Williams K.H."/>
            <person name="Hubbard S.S."/>
            <person name="Banfield J.F."/>
        </authorList>
    </citation>
    <scope>NUCLEOTIDE SEQUENCE [LARGE SCALE GENOMIC DNA]</scope>
</reference>
<name>A0A1F7VB62_9BACT</name>
<comment type="subcellular location">
    <subcellularLocation>
        <location evidence="1 12">Cytoplasm</location>
    </subcellularLocation>
</comment>
<dbReference type="UniPathway" id="UPA00219"/>
<dbReference type="InterPro" id="IPR036968">
    <property type="entry name" value="Enolpyruvate_Tfrase_sf"/>
</dbReference>
<dbReference type="PANTHER" id="PTHR43783">
    <property type="entry name" value="UDP-N-ACETYLGLUCOSAMINE 1-CARBOXYVINYLTRANSFERASE"/>
    <property type="match status" value="1"/>
</dbReference>
<protein>
    <recommendedName>
        <fullName evidence="12">UDP-N-acetylglucosamine 1-carboxyvinyltransferase</fullName>
        <ecNumber evidence="12">2.5.1.7</ecNumber>
    </recommendedName>
    <alternativeName>
        <fullName evidence="12">Enoylpyruvate transferase</fullName>
    </alternativeName>
    <alternativeName>
        <fullName evidence="12">UDP-N-acetylglucosamine enolpyruvyl transferase</fullName>
        <shortName evidence="12">EPT</shortName>
    </alternativeName>
</protein>
<organism evidence="14 15">
    <name type="scientific">Candidatus Uhrbacteria bacterium RIFCSPLOWO2_02_FULL_48_12</name>
    <dbReference type="NCBI Taxonomy" id="1802407"/>
    <lineage>
        <taxon>Bacteria</taxon>
        <taxon>Candidatus Uhriibacteriota</taxon>
    </lineage>
</organism>
<evidence type="ECO:0000256" key="2">
    <source>
        <dbReference type="ARBA" id="ARBA00004752"/>
    </source>
</evidence>
<comment type="function">
    <text evidence="12">Cell wall formation. Adds enolpyruvyl to UDP-N-acetylglucosamine.</text>
</comment>
<dbReference type="GO" id="GO:0009252">
    <property type="term" value="P:peptidoglycan biosynthetic process"/>
    <property type="evidence" value="ECO:0007669"/>
    <property type="project" value="UniProtKB-UniRule"/>
</dbReference>
<dbReference type="SUPFAM" id="SSF55205">
    <property type="entry name" value="EPT/RTPC-like"/>
    <property type="match status" value="1"/>
</dbReference>
<comment type="similarity">
    <text evidence="10 12">Belongs to the EPSP synthase family. MurA subfamily.</text>
</comment>
<feature type="active site" description="Proton donor" evidence="12">
    <location>
        <position position="119"/>
    </location>
</feature>
<evidence type="ECO:0000256" key="8">
    <source>
        <dbReference type="ARBA" id="ARBA00023306"/>
    </source>
</evidence>
<dbReference type="EC" id="2.5.1.7" evidence="12"/>
<evidence type="ECO:0000259" key="13">
    <source>
        <dbReference type="Pfam" id="PF00275"/>
    </source>
</evidence>
<keyword evidence="4 12" id="KW-0132">Cell division</keyword>
<dbReference type="NCBIfam" id="NF006873">
    <property type="entry name" value="PRK09369.1"/>
    <property type="match status" value="1"/>
</dbReference>
<feature type="binding site" evidence="12">
    <location>
        <position position="329"/>
    </location>
    <ligand>
        <name>UDP-N-acetyl-alpha-D-glucosamine</name>
        <dbReference type="ChEBI" id="CHEBI:57705"/>
    </ligand>
</feature>
<accession>A0A1F7VB62</accession>
<proteinExistence type="inferred from homology"/>
<dbReference type="GO" id="GO:0008360">
    <property type="term" value="P:regulation of cell shape"/>
    <property type="evidence" value="ECO:0007669"/>
    <property type="project" value="UniProtKB-KW"/>
</dbReference>
<feature type="binding site" evidence="12">
    <location>
        <begin position="25"/>
        <end position="26"/>
    </location>
    <ligand>
        <name>phosphoenolpyruvate</name>
        <dbReference type="ChEBI" id="CHEBI:58702"/>
    </ligand>
</feature>
<evidence type="ECO:0000256" key="1">
    <source>
        <dbReference type="ARBA" id="ARBA00004496"/>
    </source>
</evidence>
<dbReference type="InterPro" id="IPR013792">
    <property type="entry name" value="RNA3'P_cycl/enolpyr_Trfase_a/b"/>
</dbReference>
<evidence type="ECO:0000256" key="9">
    <source>
        <dbReference type="ARBA" id="ARBA00023316"/>
    </source>
</evidence>
<evidence type="ECO:0000256" key="4">
    <source>
        <dbReference type="ARBA" id="ARBA00022618"/>
    </source>
</evidence>
<evidence type="ECO:0000256" key="12">
    <source>
        <dbReference type="HAMAP-Rule" id="MF_00111"/>
    </source>
</evidence>
<dbReference type="InterPro" id="IPR001986">
    <property type="entry name" value="Enolpyruvate_Tfrase_dom"/>
</dbReference>
<keyword evidence="5 12" id="KW-0808">Transferase</keyword>
<evidence type="ECO:0000256" key="5">
    <source>
        <dbReference type="ARBA" id="ARBA00022679"/>
    </source>
</evidence>
<dbReference type="GO" id="GO:0071555">
    <property type="term" value="P:cell wall organization"/>
    <property type="evidence" value="ECO:0007669"/>
    <property type="project" value="UniProtKB-KW"/>
</dbReference>
<dbReference type="GO" id="GO:0019277">
    <property type="term" value="P:UDP-N-acetylgalactosamine biosynthetic process"/>
    <property type="evidence" value="ECO:0007669"/>
    <property type="project" value="InterPro"/>
</dbReference>